<proteinExistence type="predicted"/>
<reference evidence="1 2" key="1">
    <citation type="journal article" date="2010" name="Nat. Biotechnol.">
        <title>Genome sequence of the model mushroom Schizophyllum commune.</title>
        <authorList>
            <person name="Ohm R.A."/>
            <person name="de Jong J.F."/>
            <person name="Lugones L.G."/>
            <person name="Aerts A."/>
            <person name="Kothe E."/>
            <person name="Stajich J.E."/>
            <person name="de Vries R.P."/>
            <person name="Record E."/>
            <person name="Levasseur A."/>
            <person name="Baker S.E."/>
            <person name="Bartholomew K.A."/>
            <person name="Coutinho P.M."/>
            <person name="Erdmann S."/>
            <person name="Fowler T.J."/>
            <person name="Gathman A.C."/>
            <person name="Lombard V."/>
            <person name="Henrissat B."/>
            <person name="Knabe N."/>
            <person name="Kuees U."/>
            <person name="Lilly W.W."/>
            <person name="Lindquist E."/>
            <person name="Lucas S."/>
            <person name="Magnuson J.K."/>
            <person name="Piumi F."/>
            <person name="Raudaskoski M."/>
            <person name="Salamov A."/>
            <person name="Schmutz J."/>
            <person name="Schwarze F.W.M.R."/>
            <person name="vanKuyk P.A."/>
            <person name="Horton J.S."/>
            <person name="Grigoriev I.V."/>
            <person name="Woesten H.A.B."/>
        </authorList>
    </citation>
    <scope>NUCLEOTIDE SEQUENCE [LARGE SCALE GENOMIC DNA]</scope>
    <source>
        <strain evidence="2">H4-8 / FGSC 9210</strain>
    </source>
</reference>
<evidence type="ECO:0000313" key="1">
    <source>
        <dbReference type="EMBL" id="EFI90967.1"/>
    </source>
</evidence>
<sequence>MPATPPARLTTPTTKLATYADLYRTPISTWPVAAQTQKCCQAKDLVTELSSPKGTLCTGPDDATRRYYDLDMQVRCGDGIRPVPANSRDPQTAGGLRANTRVLERRLIPKPLSLGQVLGVNESVIMRRENRRRPASGPRVIEAKFRVAVRV</sequence>
<dbReference type="EMBL" id="GL377326">
    <property type="protein sequence ID" value="EFI90967.1"/>
    <property type="molecule type" value="Genomic_DNA"/>
</dbReference>
<organism evidence="2">
    <name type="scientific">Schizophyllum commune (strain H4-8 / FGSC 9210)</name>
    <name type="common">Split gill fungus</name>
    <dbReference type="NCBI Taxonomy" id="578458"/>
    <lineage>
        <taxon>Eukaryota</taxon>
        <taxon>Fungi</taxon>
        <taxon>Dikarya</taxon>
        <taxon>Basidiomycota</taxon>
        <taxon>Agaricomycotina</taxon>
        <taxon>Agaricomycetes</taxon>
        <taxon>Agaricomycetidae</taxon>
        <taxon>Agaricales</taxon>
        <taxon>Schizophyllaceae</taxon>
        <taxon>Schizophyllum</taxon>
    </lineage>
</organism>
<dbReference type="VEuPathDB" id="FungiDB:SCHCODRAFT_02696109"/>
<dbReference type="InParanoid" id="D8QMF6"/>
<keyword evidence="2" id="KW-1185">Reference proteome</keyword>
<dbReference type="Proteomes" id="UP000007431">
    <property type="component" value="Unassembled WGS sequence"/>
</dbReference>
<protein>
    <submittedName>
        <fullName evidence="1">Uncharacterized protein</fullName>
    </submittedName>
</protein>
<accession>D8QMF6</accession>
<gene>
    <name evidence="1" type="ORF">SCHCODRAFT_115029</name>
</gene>
<evidence type="ECO:0000313" key="2">
    <source>
        <dbReference type="Proteomes" id="UP000007431"/>
    </source>
</evidence>
<dbReference type="HOGENOM" id="CLU_1732538_0_0_1"/>
<dbReference type="AlphaFoldDB" id="D8QMF6"/>
<feature type="non-terminal residue" evidence="1">
    <location>
        <position position="151"/>
    </location>
</feature>
<name>D8QMF6_SCHCM</name>